<reference evidence="2 3" key="1">
    <citation type="journal article" date="2024" name="IMA Fungus">
        <title>Apiospora arundinis, a panoply of carbohydrate-active enzymes and secondary metabolites.</title>
        <authorList>
            <person name="Sorensen T."/>
            <person name="Petersen C."/>
            <person name="Muurmann A.T."/>
            <person name="Christiansen J.V."/>
            <person name="Brundto M.L."/>
            <person name="Overgaard C.K."/>
            <person name="Boysen A.T."/>
            <person name="Wollenberg R.D."/>
            <person name="Larsen T.O."/>
            <person name="Sorensen J.L."/>
            <person name="Nielsen K.L."/>
            <person name="Sondergaard T.E."/>
        </authorList>
    </citation>
    <scope>NUCLEOTIDE SEQUENCE [LARGE SCALE GENOMIC DNA]</scope>
    <source>
        <strain evidence="2 3">AAU 773</strain>
    </source>
</reference>
<dbReference type="EMBL" id="JAPCWZ010000006">
    <property type="protein sequence ID" value="KAK8859256.1"/>
    <property type="molecule type" value="Genomic_DNA"/>
</dbReference>
<feature type="compositionally biased region" description="Basic and acidic residues" evidence="1">
    <location>
        <begin position="132"/>
        <end position="148"/>
    </location>
</feature>
<dbReference type="Proteomes" id="UP001390339">
    <property type="component" value="Unassembled WGS sequence"/>
</dbReference>
<feature type="compositionally biased region" description="Low complexity" evidence="1">
    <location>
        <begin position="100"/>
        <end position="112"/>
    </location>
</feature>
<evidence type="ECO:0000256" key="1">
    <source>
        <dbReference type="SAM" id="MobiDB-lite"/>
    </source>
</evidence>
<feature type="region of interest" description="Disordered" evidence="1">
    <location>
        <begin position="1"/>
        <end position="172"/>
    </location>
</feature>
<organism evidence="2 3">
    <name type="scientific">Apiospora arundinis</name>
    <dbReference type="NCBI Taxonomy" id="335852"/>
    <lineage>
        <taxon>Eukaryota</taxon>
        <taxon>Fungi</taxon>
        <taxon>Dikarya</taxon>
        <taxon>Ascomycota</taxon>
        <taxon>Pezizomycotina</taxon>
        <taxon>Sordariomycetes</taxon>
        <taxon>Xylariomycetidae</taxon>
        <taxon>Amphisphaeriales</taxon>
        <taxon>Apiosporaceae</taxon>
        <taxon>Apiospora</taxon>
    </lineage>
</organism>
<evidence type="ECO:0000313" key="3">
    <source>
        <dbReference type="Proteomes" id="UP001390339"/>
    </source>
</evidence>
<feature type="compositionally biased region" description="Polar residues" evidence="1">
    <location>
        <begin position="1"/>
        <end position="14"/>
    </location>
</feature>
<evidence type="ECO:0000313" key="2">
    <source>
        <dbReference type="EMBL" id="KAK8859256.1"/>
    </source>
</evidence>
<name>A0ABR2I8W1_9PEZI</name>
<keyword evidence="3" id="KW-1185">Reference proteome</keyword>
<protein>
    <submittedName>
        <fullName evidence="2">Uncharacterized protein</fullName>
    </submittedName>
</protein>
<gene>
    <name evidence="2" type="ORF">PGQ11_009990</name>
</gene>
<sequence length="172" mass="18071">MDPQGPSQPSQDTVYKTPGNAASANPAEKNAREHHSHPSGQQHLDERLPSGGRSGGAQQRQDAAQPSSLGYGSRAGAPPGEESRGLTEEDVGRHKELEGEAMVAGAGEGRVANAVEDKPGATGSEPDLLANLDRKKAEQAEKREAIKEGRRHGNHTEGIDPRYGGSEGLRDA</sequence>
<proteinExistence type="predicted"/>
<feature type="compositionally biased region" description="Basic and acidic residues" evidence="1">
    <location>
        <begin position="81"/>
        <end position="98"/>
    </location>
</feature>
<accession>A0ABR2I8W1</accession>
<comment type="caution">
    <text evidence="2">The sequence shown here is derived from an EMBL/GenBank/DDBJ whole genome shotgun (WGS) entry which is preliminary data.</text>
</comment>
<feature type="compositionally biased region" description="Low complexity" evidence="1">
    <location>
        <begin position="56"/>
        <end position="65"/>
    </location>
</feature>